<evidence type="ECO:0000256" key="1">
    <source>
        <dbReference type="ARBA" id="ARBA00001974"/>
    </source>
</evidence>
<dbReference type="InterPro" id="IPR059103">
    <property type="entry name" value="FixC-like_C"/>
</dbReference>
<gene>
    <name evidence="6" type="ordered locus">PTO0398</name>
</gene>
<dbReference type="KEGG" id="pto:PTO0398"/>
<dbReference type="PANTHER" id="PTHR43624:SF2">
    <property type="entry name" value="ELECTRON TRANSFER FLAVOPROTEIN-QUINONE OXIDOREDUCTASE YDIS-RELATED"/>
    <property type="match status" value="1"/>
</dbReference>
<evidence type="ECO:0000256" key="3">
    <source>
        <dbReference type="ARBA" id="ARBA00022827"/>
    </source>
</evidence>
<dbReference type="InterPro" id="IPR036188">
    <property type="entry name" value="FAD/NAD-bd_sf"/>
</dbReference>
<keyword evidence="4 6" id="KW-0560">Oxidoreductase</keyword>
<organism evidence="6 7">
    <name type="scientific">Picrophilus torridus (strain ATCC 700027 / DSM 9790 / JCM 10055 / NBRC 100828 / KAW 2/3)</name>
    <dbReference type="NCBI Taxonomy" id="1122961"/>
    <lineage>
        <taxon>Archaea</taxon>
        <taxon>Methanobacteriati</taxon>
        <taxon>Thermoplasmatota</taxon>
        <taxon>Thermoplasmata</taxon>
        <taxon>Thermoplasmatales</taxon>
        <taxon>Picrophilaceae</taxon>
        <taxon>Picrophilus</taxon>
    </lineage>
</organism>
<dbReference type="EMBL" id="AE017261">
    <property type="protein sequence ID" value="AAT42983.1"/>
    <property type="molecule type" value="Genomic_DNA"/>
</dbReference>
<dbReference type="AlphaFoldDB" id="Q6L219"/>
<dbReference type="PRINTS" id="PR00420">
    <property type="entry name" value="RNGMNOXGNASE"/>
</dbReference>
<proteinExistence type="predicted"/>
<keyword evidence="3" id="KW-0274">FAD</keyword>
<sequence>MDYDVDLAIVGGGLAGLSAAITASRLGISCIVLERGEYSGSKNVSGGRMYIHSLRRLLGDRFDEAPLELPVESERYFIKCGEKSISFSFSEENKKNSYTVLRAKFDRWLSQFAEEAGVPVSYSTLVKNASRDNGIMLETNRGDIRAPLVIEADGVGSSLSRFLDKKELKPEFYMLGIKEIIESGENKTGEANTFIGYSGGVKGGGFMYTNKNSISLGLTLKIESLQNNNEISHELIEKFRESLNMDGKILEYSAHMIPFYGYKNIKNISSENLLVTGDAAGLLINDGFAIRGMDLAIESGMIAAQAAEKILKSKNYSDTSIYNKMMYGSQVMNDLKTASSIFDLFNSDEFFNVYPKVLCDAFSKVFTVDDDYRKPFIKYAMESAHDNNISLLSMLRNIMRVM</sequence>
<feature type="domain" description="FixC-like C-terminal" evidence="5">
    <location>
        <begin position="345"/>
        <end position="400"/>
    </location>
</feature>
<dbReference type="GO" id="GO:0016491">
    <property type="term" value="F:oxidoreductase activity"/>
    <property type="evidence" value="ECO:0007669"/>
    <property type="project" value="UniProtKB-KW"/>
</dbReference>
<dbReference type="InterPro" id="IPR039651">
    <property type="entry name" value="FixC-like"/>
</dbReference>
<dbReference type="PANTHER" id="PTHR43624">
    <property type="entry name" value="ELECTRON TRANSFER FLAVOPROTEIN-QUINONE OXIDOREDUCTASE YDIS-RELATED"/>
    <property type="match status" value="1"/>
</dbReference>
<accession>Q6L219</accession>
<dbReference type="Pfam" id="PF26311">
    <property type="entry name" value="ETF-QO_FixC_C"/>
    <property type="match status" value="1"/>
</dbReference>
<evidence type="ECO:0000313" key="6">
    <source>
        <dbReference type="EMBL" id="AAT42983.1"/>
    </source>
</evidence>
<dbReference type="InParanoid" id="Q6L219"/>
<evidence type="ECO:0000256" key="2">
    <source>
        <dbReference type="ARBA" id="ARBA00022630"/>
    </source>
</evidence>
<dbReference type="Gene3D" id="3.50.50.60">
    <property type="entry name" value="FAD/NAD(P)-binding domain"/>
    <property type="match status" value="1"/>
</dbReference>
<dbReference type="PaxDb" id="263820-PTO0398"/>
<keyword evidence="2" id="KW-0285">Flavoprotein</keyword>
<dbReference type="GeneID" id="2844341"/>
<name>Q6L219_PICTO</name>
<dbReference type="Proteomes" id="UP000000438">
    <property type="component" value="Chromosome"/>
</dbReference>
<dbReference type="HOGENOM" id="CLU_050977_0_0_2"/>
<dbReference type="Pfam" id="PF12831">
    <property type="entry name" value="FAD_oxidored"/>
    <property type="match status" value="1"/>
</dbReference>
<protein>
    <submittedName>
        <fullName evidence="6">Electron transfer flavoprotein-quinone oxidoreductase YdiS</fullName>
        <ecNumber evidence="6">1.5.5.-</ecNumber>
    </submittedName>
</protein>
<reference evidence="6 7" key="1">
    <citation type="journal article" date="2004" name="Proc. Natl. Acad. Sci. U.S.A.">
        <title>Genome sequence of Picrophilus torridus and its implications for life around pH 0.</title>
        <authorList>
            <person name="Futterer O."/>
            <person name="Angelov A."/>
            <person name="Liesegang H."/>
            <person name="Gottschalk G."/>
            <person name="Schleper C."/>
            <person name="Schepers B."/>
            <person name="Dock C."/>
            <person name="Antranikian G."/>
            <person name="Liebl W."/>
        </authorList>
    </citation>
    <scope>NUCLEOTIDE SEQUENCE [LARGE SCALE GENOMIC DNA]</scope>
    <source>
        <strain evidence="7">ATCC 700027 / DSM 9790 / JCM 10055 / NBRC 100828</strain>
    </source>
</reference>
<comment type="cofactor">
    <cofactor evidence="1">
        <name>FAD</name>
        <dbReference type="ChEBI" id="CHEBI:57692"/>
    </cofactor>
</comment>
<dbReference type="STRING" id="263820.PTO0398"/>
<dbReference type="eggNOG" id="arCOG00570">
    <property type="taxonomic scope" value="Archaea"/>
</dbReference>
<dbReference type="RefSeq" id="WP_011177199.1">
    <property type="nucleotide sequence ID" value="NC_005877.1"/>
</dbReference>
<dbReference type="SUPFAM" id="SSF54373">
    <property type="entry name" value="FAD-linked reductases, C-terminal domain"/>
    <property type="match status" value="1"/>
</dbReference>
<evidence type="ECO:0000313" key="7">
    <source>
        <dbReference type="Proteomes" id="UP000000438"/>
    </source>
</evidence>
<evidence type="ECO:0000256" key="4">
    <source>
        <dbReference type="ARBA" id="ARBA00023002"/>
    </source>
</evidence>
<evidence type="ECO:0000259" key="5">
    <source>
        <dbReference type="Pfam" id="PF26311"/>
    </source>
</evidence>
<dbReference type="FunCoup" id="Q6L219">
    <property type="interactions" value="160"/>
</dbReference>
<dbReference type="SUPFAM" id="SSF51905">
    <property type="entry name" value="FAD/NAD(P)-binding domain"/>
    <property type="match status" value="1"/>
</dbReference>
<dbReference type="EC" id="1.5.5.-" evidence="6"/>
<dbReference type="OrthoDB" id="7950at2157"/>
<dbReference type="PATRIC" id="fig|263820.9.peg.422"/>